<dbReference type="InterPro" id="IPR027417">
    <property type="entry name" value="P-loop_NTPase"/>
</dbReference>
<evidence type="ECO:0000313" key="14">
    <source>
        <dbReference type="EMBL" id="GAN63863.1"/>
    </source>
</evidence>
<evidence type="ECO:0000256" key="8">
    <source>
        <dbReference type="ARBA" id="ARBA00022741"/>
    </source>
</evidence>
<comment type="function">
    <text evidence="1 13">Transfers the gamma-phosphate of ATP to the 4'-position of a tetraacyldisaccharide 1-phosphate intermediate (termed DS-1-P) to form tetraacyldisaccharide 1,4'-bis-phosphate (lipid IVA).</text>
</comment>
<dbReference type="GO" id="GO:0009244">
    <property type="term" value="P:lipopolysaccharide core region biosynthetic process"/>
    <property type="evidence" value="ECO:0007669"/>
    <property type="project" value="TreeGrafter"/>
</dbReference>
<reference evidence="17" key="3">
    <citation type="submission" date="2014-06" db="EMBL/GenBank/DDBJ databases">
        <authorList>
            <person name="Winans N.J."/>
            <person name="Newell P.D."/>
            <person name="Douglas A.E."/>
        </authorList>
    </citation>
    <scope>NUCLEOTIDE SEQUENCE [LARGE SCALE GENOMIC DNA]</scope>
</reference>
<organism evidence="15 17">
    <name type="scientific">Acetobacter indonesiensis</name>
    <dbReference type="NCBI Taxonomy" id="104101"/>
    <lineage>
        <taxon>Bacteria</taxon>
        <taxon>Pseudomonadati</taxon>
        <taxon>Pseudomonadota</taxon>
        <taxon>Alphaproteobacteria</taxon>
        <taxon>Acetobacterales</taxon>
        <taxon>Acetobacteraceae</taxon>
        <taxon>Acetobacter</taxon>
    </lineage>
</organism>
<evidence type="ECO:0000313" key="17">
    <source>
        <dbReference type="Proteomes" id="UP000194641"/>
    </source>
</evidence>
<dbReference type="GO" id="GO:0009029">
    <property type="term" value="F:lipid-A 4'-kinase activity"/>
    <property type="evidence" value="ECO:0007669"/>
    <property type="project" value="UniProtKB-UniRule"/>
</dbReference>
<protein>
    <recommendedName>
        <fullName evidence="4 13">Tetraacyldisaccharide 4'-kinase</fullName>
        <ecNumber evidence="3 13">2.7.1.130</ecNumber>
    </recommendedName>
    <alternativeName>
        <fullName evidence="12 13">Lipid A 4'-kinase</fullName>
    </alternativeName>
</protein>
<evidence type="ECO:0000256" key="12">
    <source>
        <dbReference type="ARBA" id="ARBA00029757"/>
    </source>
</evidence>
<evidence type="ECO:0000256" key="5">
    <source>
        <dbReference type="ARBA" id="ARBA00022516"/>
    </source>
</evidence>
<dbReference type="PANTHER" id="PTHR42724:SF1">
    <property type="entry name" value="TETRAACYLDISACCHARIDE 4'-KINASE, MITOCHONDRIAL-RELATED"/>
    <property type="match status" value="1"/>
</dbReference>
<dbReference type="SUPFAM" id="SSF52540">
    <property type="entry name" value="P-loop containing nucleoside triphosphate hydrolases"/>
    <property type="match status" value="1"/>
</dbReference>
<keyword evidence="7 13" id="KW-0808">Transferase</keyword>
<proteinExistence type="inferred from homology"/>
<evidence type="ECO:0000256" key="2">
    <source>
        <dbReference type="ARBA" id="ARBA00004870"/>
    </source>
</evidence>
<evidence type="ECO:0000256" key="7">
    <source>
        <dbReference type="ARBA" id="ARBA00022679"/>
    </source>
</evidence>
<dbReference type="UniPathway" id="UPA00359">
    <property type="reaction ID" value="UER00482"/>
</dbReference>
<dbReference type="Proteomes" id="UP000194641">
    <property type="component" value="Unassembled WGS sequence"/>
</dbReference>
<comment type="caution">
    <text evidence="15">The sequence shown here is derived from an EMBL/GenBank/DDBJ whole genome shotgun (WGS) entry which is preliminary data.</text>
</comment>
<keyword evidence="9 13" id="KW-0418">Kinase</keyword>
<gene>
    <name evidence="13" type="primary">lpxK</name>
    <name evidence="14" type="ORF">Abin_047_117</name>
    <name evidence="15" type="ORF">HK17_04445</name>
</gene>
<dbReference type="EC" id="2.7.1.130" evidence="3 13"/>
<evidence type="ECO:0000256" key="4">
    <source>
        <dbReference type="ARBA" id="ARBA00016436"/>
    </source>
</evidence>
<dbReference type="EMBL" id="JOPA01000016">
    <property type="protein sequence ID" value="OUI94287.1"/>
    <property type="molecule type" value="Genomic_DNA"/>
</dbReference>
<keyword evidence="6 13" id="KW-0441">Lipid A biosynthesis</keyword>
<dbReference type="GO" id="GO:0009245">
    <property type="term" value="P:lipid A biosynthetic process"/>
    <property type="evidence" value="ECO:0007669"/>
    <property type="project" value="UniProtKB-UniRule"/>
</dbReference>
<dbReference type="RefSeq" id="WP_048846785.1">
    <property type="nucleotide sequence ID" value="NZ_BAMW01000045.1"/>
</dbReference>
<keyword evidence="8 13" id="KW-0547">Nucleotide-binding</keyword>
<dbReference type="NCBIfam" id="TIGR00682">
    <property type="entry name" value="lpxK"/>
    <property type="match status" value="1"/>
</dbReference>
<dbReference type="EMBL" id="BAMW01000045">
    <property type="protein sequence ID" value="GAN63863.1"/>
    <property type="molecule type" value="Genomic_DNA"/>
</dbReference>
<comment type="catalytic activity">
    <reaction evidence="13">
        <text>a lipid A disaccharide + ATP = a lipid IVA + ADP + H(+)</text>
        <dbReference type="Rhea" id="RHEA:67840"/>
        <dbReference type="ChEBI" id="CHEBI:15378"/>
        <dbReference type="ChEBI" id="CHEBI:30616"/>
        <dbReference type="ChEBI" id="CHEBI:176343"/>
        <dbReference type="ChEBI" id="CHEBI:176425"/>
        <dbReference type="ChEBI" id="CHEBI:456216"/>
        <dbReference type="EC" id="2.7.1.130"/>
    </reaction>
</comment>
<evidence type="ECO:0000313" key="15">
    <source>
        <dbReference type="EMBL" id="OUI94287.1"/>
    </source>
</evidence>
<sequence length="332" mass="35494">MYAPRFWQNSNVTVLSQLLAPASAFVAFCAARRQKQSGWKAPVPVLCCGNITVGGTGKTTVALDIIQRLQKRGVAVHALIRGYGGNVKNTTRVDTARHTAQDVGDEALLLAAKCLTWVGGDRVASAKAAIQAGAQFLVMDDGFQNPGLSKDVSLVIIDGAVGLGNGSVLPAGPLRETSQNAFERASAFLLVGEDQAGFIRHYGEQLSPKAVLRADLQPISADINGLKNSPCVAFAGLGRPSKFFDGLKKAGVRVVAAVAFPDHYFYKTKDMNKLLALSTQYHGQLITTPKDAARLPPSTRAHIKTVGVGLEWENSAEIENMLSELLTKYHIL</sequence>
<keyword evidence="16" id="KW-1185">Reference proteome</keyword>
<dbReference type="PANTHER" id="PTHR42724">
    <property type="entry name" value="TETRAACYLDISACCHARIDE 4'-KINASE"/>
    <property type="match status" value="1"/>
</dbReference>
<name>A0A252AV16_9PROT</name>
<evidence type="ECO:0000256" key="9">
    <source>
        <dbReference type="ARBA" id="ARBA00022777"/>
    </source>
</evidence>
<evidence type="ECO:0000256" key="11">
    <source>
        <dbReference type="ARBA" id="ARBA00023098"/>
    </source>
</evidence>
<dbReference type="HAMAP" id="MF_00409">
    <property type="entry name" value="LpxK"/>
    <property type="match status" value="1"/>
</dbReference>
<evidence type="ECO:0000256" key="13">
    <source>
        <dbReference type="HAMAP-Rule" id="MF_00409"/>
    </source>
</evidence>
<dbReference type="GO" id="GO:0005886">
    <property type="term" value="C:plasma membrane"/>
    <property type="evidence" value="ECO:0007669"/>
    <property type="project" value="TreeGrafter"/>
</dbReference>
<keyword evidence="5 13" id="KW-0444">Lipid biosynthesis</keyword>
<keyword evidence="11 13" id="KW-0443">Lipid metabolism</keyword>
<comment type="similarity">
    <text evidence="13">Belongs to the LpxK family.</text>
</comment>
<evidence type="ECO:0000256" key="3">
    <source>
        <dbReference type="ARBA" id="ARBA00012071"/>
    </source>
</evidence>
<keyword evidence="10 13" id="KW-0067">ATP-binding</keyword>
<dbReference type="InterPro" id="IPR003758">
    <property type="entry name" value="LpxK"/>
</dbReference>
<evidence type="ECO:0000256" key="1">
    <source>
        <dbReference type="ARBA" id="ARBA00002274"/>
    </source>
</evidence>
<evidence type="ECO:0000256" key="10">
    <source>
        <dbReference type="ARBA" id="ARBA00022840"/>
    </source>
</evidence>
<dbReference type="Proteomes" id="UP000032673">
    <property type="component" value="Unassembled WGS sequence"/>
</dbReference>
<feature type="binding site" evidence="13">
    <location>
        <begin position="52"/>
        <end position="59"/>
    </location>
    <ligand>
        <name>ATP</name>
        <dbReference type="ChEBI" id="CHEBI:30616"/>
    </ligand>
</feature>
<dbReference type="GO" id="GO:0005524">
    <property type="term" value="F:ATP binding"/>
    <property type="evidence" value="ECO:0007669"/>
    <property type="project" value="UniProtKB-UniRule"/>
</dbReference>
<accession>A0A252AV16</accession>
<evidence type="ECO:0000256" key="6">
    <source>
        <dbReference type="ARBA" id="ARBA00022556"/>
    </source>
</evidence>
<reference evidence="15" key="2">
    <citation type="submission" date="2014-06" db="EMBL/GenBank/DDBJ databases">
        <authorList>
            <person name="Ju J."/>
            <person name="Zhang J."/>
        </authorList>
    </citation>
    <scope>NUCLEOTIDE SEQUENCE [LARGE SCALE GENOMIC DNA]</scope>
    <source>
        <strain evidence="15">DmL_051</strain>
    </source>
</reference>
<reference evidence="14 16" key="1">
    <citation type="submission" date="2012-11" db="EMBL/GenBank/DDBJ databases">
        <title>Whole genome sequence of Acetobacter indonesiensis 5H-1.</title>
        <authorList>
            <person name="Azuma Y."/>
            <person name="Higashiura N."/>
            <person name="Hirakawa H."/>
            <person name="Matsushita K."/>
        </authorList>
    </citation>
    <scope>NUCLEOTIDE SEQUENCE [LARGE SCALE GENOMIC DNA]</scope>
    <source>
        <strain evidence="14 16">5H-1</strain>
    </source>
</reference>
<comment type="pathway">
    <text evidence="2 13">Glycolipid biosynthesis; lipid IV(A) biosynthesis; lipid IV(A) from (3R)-3-hydroxytetradecanoyl-[acyl-carrier-protein] and UDP-N-acetyl-alpha-D-glucosamine: step 6/6.</text>
</comment>
<evidence type="ECO:0000313" key="16">
    <source>
        <dbReference type="Proteomes" id="UP000032673"/>
    </source>
</evidence>
<dbReference type="Pfam" id="PF02606">
    <property type="entry name" value="LpxK"/>
    <property type="match status" value="1"/>
</dbReference>
<dbReference type="AlphaFoldDB" id="A0A252AV16"/>